<dbReference type="EMBL" id="JACPUR010000038">
    <property type="protein sequence ID" value="MBI3129227.1"/>
    <property type="molecule type" value="Genomic_DNA"/>
</dbReference>
<organism evidence="3 4">
    <name type="scientific">Tectimicrobiota bacterium</name>
    <dbReference type="NCBI Taxonomy" id="2528274"/>
    <lineage>
        <taxon>Bacteria</taxon>
        <taxon>Pseudomonadati</taxon>
        <taxon>Nitrospinota/Tectimicrobiota group</taxon>
        <taxon>Candidatus Tectimicrobiota</taxon>
    </lineage>
</organism>
<evidence type="ECO:0000313" key="3">
    <source>
        <dbReference type="EMBL" id="MBI3129227.1"/>
    </source>
</evidence>
<evidence type="ECO:0000313" key="4">
    <source>
        <dbReference type="Proteomes" id="UP000782312"/>
    </source>
</evidence>
<gene>
    <name evidence="3" type="ORF">HYZ11_16590</name>
</gene>
<dbReference type="Gene3D" id="1.10.1530.10">
    <property type="match status" value="1"/>
</dbReference>
<accession>A0A932I3S8</accession>
<protein>
    <submittedName>
        <fullName evidence="3">Ldh family oxidoreductase</fullName>
    </submittedName>
</protein>
<dbReference type="AlphaFoldDB" id="A0A932I3S8"/>
<dbReference type="SUPFAM" id="SSF89733">
    <property type="entry name" value="L-sulfolactate dehydrogenase-like"/>
    <property type="match status" value="1"/>
</dbReference>
<keyword evidence="2" id="KW-0560">Oxidoreductase</keyword>
<comment type="caution">
    <text evidence="3">The sequence shown here is derived from an EMBL/GenBank/DDBJ whole genome shotgun (WGS) entry which is preliminary data.</text>
</comment>
<dbReference type="Proteomes" id="UP000782312">
    <property type="component" value="Unassembled WGS sequence"/>
</dbReference>
<reference evidence="3" key="1">
    <citation type="submission" date="2020-07" db="EMBL/GenBank/DDBJ databases">
        <title>Huge and variable diversity of episymbiotic CPR bacteria and DPANN archaea in groundwater ecosystems.</title>
        <authorList>
            <person name="He C.Y."/>
            <person name="Keren R."/>
            <person name="Whittaker M."/>
            <person name="Farag I.F."/>
            <person name="Doudna J."/>
            <person name="Cate J.H.D."/>
            <person name="Banfield J.F."/>
        </authorList>
    </citation>
    <scope>NUCLEOTIDE SEQUENCE</scope>
    <source>
        <strain evidence="3">NC_groundwater_763_Ag_S-0.2um_68_21</strain>
    </source>
</reference>
<dbReference type="PANTHER" id="PTHR11091:SF0">
    <property type="entry name" value="MALATE DEHYDROGENASE"/>
    <property type="match status" value="1"/>
</dbReference>
<dbReference type="InterPro" id="IPR043143">
    <property type="entry name" value="Mal/L-sulf/L-lact_DH-like_NADP"/>
</dbReference>
<comment type="similarity">
    <text evidence="1">Belongs to the LDH2/MDH2 oxidoreductase family.</text>
</comment>
<sequence>MSRRMHPEALEGFLAAVFQKLGLPGGDAAWVASTLVQAELRGVSSHGVIRLPNYTRRLEAGAANTRPNIRVEKDCGALALMDGDNGIGQVVSRRAMEESIARADRHNVGLVLVKESNHFGAAATYALMAAGRGMAGIVTTTTMKNVAPHGARAPLIGNNPIAIALPGNPPLCLDMALSVVARGYVLQAARAGKKIPEGWGLDSEGKPTTDPNEVLKSALLSPIAGHKGSGLSILIDALLAGLAGSNFSHQVREVGDYSGPSGVTHLFLSIKIEALVPLAAFRASMDAFCGVLRAAPRAMGVERIWMPGEMELEKERERREKGVPLPPERLQEMAEIAGRLGVPMPEAVG</sequence>
<name>A0A932I3S8_UNCTE</name>
<dbReference type="Pfam" id="PF02615">
    <property type="entry name" value="Ldh_2"/>
    <property type="match status" value="1"/>
</dbReference>
<evidence type="ECO:0000256" key="1">
    <source>
        <dbReference type="ARBA" id="ARBA00006056"/>
    </source>
</evidence>
<evidence type="ECO:0000256" key="2">
    <source>
        <dbReference type="ARBA" id="ARBA00023002"/>
    </source>
</evidence>
<dbReference type="InterPro" id="IPR036111">
    <property type="entry name" value="Mal/L-sulfo/L-lacto_DH-like_sf"/>
</dbReference>
<dbReference type="InterPro" id="IPR043144">
    <property type="entry name" value="Mal/L-sulf/L-lact_DH-like_ah"/>
</dbReference>
<proteinExistence type="inferred from homology"/>
<dbReference type="PANTHER" id="PTHR11091">
    <property type="entry name" value="OXIDOREDUCTASE-RELATED"/>
    <property type="match status" value="1"/>
</dbReference>
<dbReference type="InterPro" id="IPR003767">
    <property type="entry name" value="Malate/L-lactate_DH-like"/>
</dbReference>
<dbReference type="GO" id="GO:0016491">
    <property type="term" value="F:oxidoreductase activity"/>
    <property type="evidence" value="ECO:0007669"/>
    <property type="project" value="UniProtKB-KW"/>
</dbReference>
<dbReference type="Gene3D" id="3.30.1370.60">
    <property type="entry name" value="Hypothetical oxidoreductase yiak, domain 2"/>
    <property type="match status" value="1"/>
</dbReference>